<dbReference type="Proteomes" id="UP000180254">
    <property type="component" value="Unassembled WGS sequence"/>
</dbReference>
<sequence length="263" mass="29087">MLSVKNLQKTFNRGTVNQNTIYRGLSLDVDEGDFITIIGSNGAGKSTLLNVISGVIPLDAGRIVLDGVDITRYPEYKRTRDIARVFQNPSFGVAPSMTILENMSMAYNKGKTYGLGRAVNKKNIDVFKEMLSGLELGLENKLHDKVGLLSGGQRQSLSLIMATMLHPKLLLLDEHTAALDPKTSAKIIDITNELVTENKITTMMVTHDLNHVTSLGNRVIMMHSGEVILDIRGKEKKELTIEKLLNHFDNAHVMLSDRTLLST</sequence>
<dbReference type="PANTHER" id="PTHR24220">
    <property type="entry name" value="IMPORT ATP-BINDING PROTEIN"/>
    <property type="match status" value="1"/>
</dbReference>
<dbReference type="InterPro" id="IPR027417">
    <property type="entry name" value="P-loop_NTPase"/>
</dbReference>
<keyword evidence="1" id="KW-0547">Nucleotide-binding</keyword>
<dbReference type="InterPro" id="IPR003593">
    <property type="entry name" value="AAA+_ATPase"/>
</dbReference>
<dbReference type="InterPro" id="IPR003439">
    <property type="entry name" value="ABC_transporter-like_ATP-bd"/>
</dbReference>
<dbReference type="RefSeq" id="WP_071064222.1">
    <property type="nucleotide sequence ID" value="NZ_MKIE01000010.1"/>
</dbReference>
<evidence type="ECO:0000313" key="5">
    <source>
        <dbReference type="Proteomes" id="UP000180254"/>
    </source>
</evidence>
<dbReference type="GO" id="GO:0022857">
    <property type="term" value="F:transmembrane transporter activity"/>
    <property type="evidence" value="ECO:0007669"/>
    <property type="project" value="TreeGrafter"/>
</dbReference>
<feature type="domain" description="ABC transporter" evidence="3">
    <location>
        <begin position="2"/>
        <end position="249"/>
    </location>
</feature>
<comment type="caution">
    <text evidence="4">The sequence shown here is derived from an EMBL/GenBank/DDBJ whole genome shotgun (WGS) entry which is preliminary data.</text>
</comment>
<accession>A0A1S1V592</accession>
<gene>
    <name evidence="4" type="primary">ytrE</name>
    <name evidence="4" type="ORF">EUAN_20430</name>
</gene>
<dbReference type="GO" id="GO:0005524">
    <property type="term" value="F:ATP binding"/>
    <property type="evidence" value="ECO:0007669"/>
    <property type="project" value="UniProtKB-KW"/>
</dbReference>
<proteinExistence type="predicted"/>
<organism evidence="4 5">
    <name type="scientific">Andreesenia angusta</name>
    <dbReference type="NCBI Taxonomy" id="39480"/>
    <lineage>
        <taxon>Bacteria</taxon>
        <taxon>Bacillati</taxon>
        <taxon>Bacillota</taxon>
        <taxon>Tissierellia</taxon>
        <taxon>Tissierellales</taxon>
        <taxon>Gottschalkiaceae</taxon>
        <taxon>Andreesenia</taxon>
    </lineage>
</organism>
<dbReference type="STRING" id="39480.EUAN_20430"/>
<dbReference type="OrthoDB" id="9776369at2"/>
<dbReference type="AlphaFoldDB" id="A0A1S1V592"/>
<dbReference type="EMBL" id="MKIE01000010">
    <property type="protein sequence ID" value="OHW61605.1"/>
    <property type="molecule type" value="Genomic_DNA"/>
</dbReference>
<dbReference type="InterPro" id="IPR015854">
    <property type="entry name" value="ABC_transpr_LolD-like"/>
</dbReference>
<keyword evidence="5" id="KW-1185">Reference proteome</keyword>
<evidence type="ECO:0000256" key="1">
    <source>
        <dbReference type="ARBA" id="ARBA00022741"/>
    </source>
</evidence>
<evidence type="ECO:0000313" key="4">
    <source>
        <dbReference type="EMBL" id="OHW61605.1"/>
    </source>
</evidence>
<reference evidence="4 5" key="1">
    <citation type="submission" date="2016-09" db="EMBL/GenBank/DDBJ databases">
        <title>Genome sequence of Eubacterium angustum.</title>
        <authorList>
            <person name="Poehlein A."/>
            <person name="Daniel R."/>
        </authorList>
    </citation>
    <scope>NUCLEOTIDE SEQUENCE [LARGE SCALE GENOMIC DNA]</scope>
    <source>
        <strain evidence="4 5">DSM 1989</strain>
    </source>
</reference>
<dbReference type="GO" id="GO:0016887">
    <property type="term" value="F:ATP hydrolysis activity"/>
    <property type="evidence" value="ECO:0007669"/>
    <property type="project" value="InterPro"/>
</dbReference>
<dbReference type="PROSITE" id="PS50893">
    <property type="entry name" value="ABC_TRANSPORTER_2"/>
    <property type="match status" value="1"/>
</dbReference>
<protein>
    <submittedName>
        <fullName evidence="4">ABC transporter ATP-binding protein YtrE</fullName>
    </submittedName>
</protein>
<dbReference type="Pfam" id="PF00005">
    <property type="entry name" value="ABC_tran"/>
    <property type="match status" value="1"/>
</dbReference>
<dbReference type="SMART" id="SM00382">
    <property type="entry name" value="AAA"/>
    <property type="match status" value="1"/>
</dbReference>
<keyword evidence="2 4" id="KW-0067">ATP-binding</keyword>
<dbReference type="GO" id="GO:0005886">
    <property type="term" value="C:plasma membrane"/>
    <property type="evidence" value="ECO:0007669"/>
    <property type="project" value="TreeGrafter"/>
</dbReference>
<name>A0A1S1V592_9FIRM</name>
<dbReference type="Gene3D" id="3.40.50.300">
    <property type="entry name" value="P-loop containing nucleotide triphosphate hydrolases"/>
    <property type="match status" value="1"/>
</dbReference>
<evidence type="ECO:0000259" key="3">
    <source>
        <dbReference type="PROSITE" id="PS50893"/>
    </source>
</evidence>
<evidence type="ECO:0000256" key="2">
    <source>
        <dbReference type="ARBA" id="ARBA00022840"/>
    </source>
</evidence>
<dbReference type="PANTHER" id="PTHR24220:SF692">
    <property type="entry name" value="ABC TRANSPORTER DOMAIN-CONTAINING PROTEIN"/>
    <property type="match status" value="1"/>
</dbReference>
<dbReference type="SUPFAM" id="SSF52540">
    <property type="entry name" value="P-loop containing nucleoside triphosphate hydrolases"/>
    <property type="match status" value="1"/>
</dbReference>